<gene>
    <name evidence="1" type="ORF">VPR01S_08_01930</name>
</gene>
<evidence type="ECO:0008006" key="3">
    <source>
        <dbReference type="Google" id="ProtNLM"/>
    </source>
</evidence>
<dbReference type="Pfam" id="PF22011">
    <property type="entry name" value="DUF6931"/>
    <property type="match status" value="1"/>
</dbReference>
<reference evidence="1 2" key="1">
    <citation type="submission" date="2013-09" db="EMBL/GenBank/DDBJ databases">
        <title>Whole genome shotgun sequence of Vibrio proteolyticus NBRC 13287.</title>
        <authorList>
            <person name="Isaki S."/>
            <person name="Hosoyama A."/>
            <person name="Numata M."/>
            <person name="Hashimoto M."/>
            <person name="Hosoyama Y."/>
            <person name="Tsuchikane K."/>
            <person name="Noguchi M."/>
            <person name="Hirakata S."/>
            <person name="Ichikawa N."/>
            <person name="Ohji S."/>
            <person name="Yamazoe A."/>
            <person name="Fujita N."/>
        </authorList>
    </citation>
    <scope>NUCLEOTIDE SEQUENCE [LARGE SCALE GENOMIC DNA]</scope>
    <source>
        <strain evidence="1 2">NBRC 13287</strain>
    </source>
</reference>
<accession>U3A1N9</accession>
<dbReference type="Proteomes" id="UP000016570">
    <property type="component" value="Unassembled WGS sequence"/>
</dbReference>
<name>U3A1N9_VIBPR</name>
<keyword evidence="2" id="KW-1185">Reference proteome</keyword>
<protein>
    <recommendedName>
        <fullName evidence="3">Twin-arginine translocation pathway signal</fullName>
    </recommendedName>
</protein>
<comment type="caution">
    <text evidence="1">The sequence shown here is derived from an EMBL/GenBank/DDBJ whole genome shotgun (WGS) entry which is preliminary data.</text>
</comment>
<dbReference type="AlphaFoldDB" id="U3A1N9"/>
<evidence type="ECO:0000313" key="2">
    <source>
        <dbReference type="Proteomes" id="UP000016570"/>
    </source>
</evidence>
<sequence length="189" mass="21179">MEYKKIPFAAGIQVLNRFNASDEAKALINDEMSVTNSIQTLSEHELNFDLIQFLAHALPVRECIWWASLCLHKRHDDWNASQLQCISLAKQWVQAPSEELRRKAELFATRLQLNCGPSWLAQAVFWNGAGSIVTPDLPVVLPDPNLYAKAAAGAVNHAAALPVWDNSELYYQYALDTALKIAQGYNPEE</sequence>
<dbReference type="eggNOG" id="COG1716">
    <property type="taxonomic scope" value="Bacteria"/>
</dbReference>
<dbReference type="STRING" id="1219065.VPR01S_08_01930"/>
<dbReference type="EMBL" id="BATJ01000008">
    <property type="protein sequence ID" value="GAD67610.1"/>
    <property type="molecule type" value="Genomic_DNA"/>
</dbReference>
<organism evidence="1 2">
    <name type="scientific">Vibrio proteolyticus NBRC 13287</name>
    <dbReference type="NCBI Taxonomy" id="1219065"/>
    <lineage>
        <taxon>Bacteria</taxon>
        <taxon>Pseudomonadati</taxon>
        <taxon>Pseudomonadota</taxon>
        <taxon>Gammaproteobacteria</taxon>
        <taxon>Vibrionales</taxon>
        <taxon>Vibrionaceae</taxon>
        <taxon>Vibrio</taxon>
    </lineage>
</organism>
<dbReference type="RefSeq" id="WP_021705581.1">
    <property type="nucleotide sequence ID" value="NZ_BATJ01000008.1"/>
</dbReference>
<proteinExistence type="predicted"/>
<dbReference type="InterPro" id="IPR053855">
    <property type="entry name" value="DUF6931"/>
</dbReference>
<evidence type="ECO:0000313" key="1">
    <source>
        <dbReference type="EMBL" id="GAD67610.1"/>
    </source>
</evidence>